<evidence type="ECO:0000259" key="8">
    <source>
        <dbReference type="Pfam" id="PF04024"/>
    </source>
</evidence>
<evidence type="ECO:0000256" key="1">
    <source>
        <dbReference type="ARBA" id="ARBA00004162"/>
    </source>
</evidence>
<dbReference type="InterPro" id="IPR007168">
    <property type="entry name" value="Phageshock_PspC_N"/>
</dbReference>
<comment type="caution">
    <text evidence="9">The sequence shown here is derived from an EMBL/GenBank/DDBJ whole genome shotgun (WGS) entry which is preliminary data.</text>
</comment>
<organism evidence="9 10">
    <name type="scientific">Planomonospora venezuelensis</name>
    <dbReference type="NCBI Taxonomy" id="1999"/>
    <lineage>
        <taxon>Bacteria</taxon>
        <taxon>Bacillati</taxon>
        <taxon>Actinomycetota</taxon>
        <taxon>Actinomycetes</taxon>
        <taxon>Streptosporangiales</taxon>
        <taxon>Streptosporangiaceae</taxon>
        <taxon>Planomonospora</taxon>
    </lineage>
</organism>
<keyword evidence="2" id="KW-1003">Cell membrane</keyword>
<dbReference type="PANTHER" id="PTHR33885:SF3">
    <property type="entry name" value="PHAGE SHOCK PROTEIN C"/>
    <property type="match status" value="1"/>
</dbReference>
<evidence type="ECO:0000256" key="6">
    <source>
        <dbReference type="SAM" id="MobiDB-lite"/>
    </source>
</evidence>
<dbReference type="AlphaFoldDB" id="A0A841DH45"/>
<evidence type="ECO:0000256" key="5">
    <source>
        <dbReference type="ARBA" id="ARBA00023136"/>
    </source>
</evidence>
<evidence type="ECO:0000313" key="9">
    <source>
        <dbReference type="EMBL" id="MBB5967425.1"/>
    </source>
</evidence>
<reference evidence="9 10" key="1">
    <citation type="submission" date="2020-08" db="EMBL/GenBank/DDBJ databases">
        <title>Genomic Encyclopedia of Type Strains, Phase III (KMG-III): the genomes of soil and plant-associated and newly described type strains.</title>
        <authorList>
            <person name="Whitman W."/>
        </authorList>
    </citation>
    <scope>NUCLEOTIDE SEQUENCE [LARGE SCALE GENOMIC DNA]</scope>
    <source>
        <strain evidence="9 10">CECT 3303</strain>
    </source>
</reference>
<evidence type="ECO:0000256" key="3">
    <source>
        <dbReference type="ARBA" id="ARBA00022692"/>
    </source>
</evidence>
<comment type="subcellular location">
    <subcellularLocation>
        <location evidence="1">Cell membrane</location>
        <topology evidence="1">Single-pass membrane protein</topology>
    </subcellularLocation>
</comment>
<keyword evidence="3 7" id="KW-0812">Transmembrane</keyword>
<accession>A0A841DH45</accession>
<sequence length="161" mass="17648">MNENDFSGVKQLRRTRNGRIVAGVASGLGRYIGVDPNIIRAALAVASFFGGFGVAVYAIGWLLLPDEDSDRSIVQDLLEKNKDNPVWLDARAKAERGWREGMAKAEQGWTRATGHSEPYPDHREPAHPPYQNPAPQYTPSVPPQYVTPTSPQGGDEPKPQA</sequence>
<evidence type="ECO:0000256" key="4">
    <source>
        <dbReference type="ARBA" id="ARBA00022989"/>
    </source>
</evidence>
<dbReference type="RefSeq" id="WP_184948153.1">
    <property type="nucleotide sequence ID" value="NZ_BAAAWZ010000001.1"/>
</dbReference>
<proteinExistence type="predicted"/>
<keyword evidence="5 7" id="KW-0472">Membrane</keyword>
<feature type="region of interest" description="Disordered" evidence="6">
    <location>
        <begin position="97"/>
        <end position="161"/>
    </location>
</feature>
<dbReference type="GO" id="GO:0005886">
    <property type="term" value="C:plasma membrane"/>
    <property type="evidence" value="ECO:0007669"/>
    <property type="project" value="UniProtKB-SubCell"/>
</dbReference>
<feature type="domain" description="Phage shock protein PspC N-terminal" evidence="8">
    <location>
        <begin position="10"/>
        <end position="67"/>
    </location>
</feature>
<dbReference type="EMBL" id="JACHJJ010000033">
    <property type="protein sequence ID" value="MBB5967425.1"/>
    <property type="molecule type" value="Genomic_DNA"/>
</dbReference>
<dbReference type="Proteomes" id="UP000562352">
    <property type="component" value="Unassembled WGS sequence"/>
</dbReference>
<keyword evidence="10" id="KW-1185">Reference proteome</keyword>
<dbReference type="PANTHER" id="PTHR33885">
    <property type="entry name" value="PHAGE SHOCK PROTEIN C"/>
    <property type="match status" value="1"/>
</dbReference>
<dbReference type="Pfam" id="PF04024">
    <property type="entry name" value="PspC"/>
    <property type="match status" value="1"/>
</dbReference>
<name>A0A841DH45_PLAVE</name>
<protein>
    <submittedName>
        <fullName evidence="9">Phage shock protein PspC (Stress-responsive transcriptional regulator)</fullName>
    </submittedName>
</protein>
<evidence type="ECO:0000256" key="7">
    <source>
        <dbReference type="SAM" id="Phobius"/>
    </source>
</evidence>
<gene>
    <name evidence="9" type="ORF">FHS22_006728</name>
</gene>
<evidence type="ECO:0000256" key="2">
    <source>
        <dbReference type="ARBA" id="ARBA00022475"/>
    </source>
</evidence>
<feature type="transmembrane region" description="Helical" evidence="7">
    <location>
        <begin position="38"/>
        <end position="64"/>
    </location>
</feature>
<keyword evidence="4 7" id="KW-1133">Transmembrane helix</keyword>
<dbReference type="InterPro" id="IPR052027">
    <property type="entry name" value="PspC"/>
</dbReference>
<evidence type="ECO:0000313" key="10">
    <source>
        <dbReference type="Proteomes" id="UP000562352"/>
    </source>
</evidence>